<dbReference type="Proteomes" id="UP000274822">
    <property type="component" value="Unassembled WGS sequence"/>
</dbReference>
<keyword evidence="2" id="KW-1185">Reference proteome</keyword>
<organism evidence="1 2">
    <name type="scientific">Jimgerdemannia flammicorona</name>
    <dbReference type="NCBI Taxonomy" id="994334"/>
    <lineage>
        <taxon>Eukaryota</taxon>
        <taxon>Fungi</taxon>
        <taxon>Fungi incertae sedis</taxon>
        <taxon>Mucoromycota</taxon>
        <taxon>Mucoromycotina</taxon>
        <taxon>Endogonomycetes</taxon>
        <taxon>Endogonales</taxon>
        <taxon>Endogonaceae</taxon>
        <taxon>Jimgerdemannia</taxon>
    </lineage>
</organism>
<name>A0A433Q2F4_9FUNG</name>
<sequence length="135" mass="15626">MNVGLDKDRFGKWVHILLSIYLGGNQNLQSQNWSDSIDDPFSWAIVERDDAVPIWHMLDDGGLINRVEAVIDAALCEFRLPITRAYLIRNVKTQQYLGWQNVSYENKRVKIAIAALMDNYMMKRTSGDLFRLLVH</sequence>
<comment type="caution">
    <text evidence="1">The sequence shown here is derived from an EMBL/GenBank/DDBJ whole genome shotgun (WGS) entry which is preliminary data.</text>
</comment>
<evidence type="ECO:0000313" key="1">
    <source>
        <dbReference type="EMBL" id="RUS23999.1"/>
    </source>
</evidence>
<dbReference type="AlphaFoldDB" id="A0A433Q2F4"/>
<protein>
    <submittedName>
        <fullName evidence="1">Uncharacterized protein</fullName>
    </submittedName>
</protein>
<accession>A0A433Q2F4</accession>
<gene>
    <name evidence="1" type="ORF">BC938DRAFT_474286</name>
</gene>
<dbReference type="EMBL" id="RBNJ01017716">
    <property type="protein sequence ID" value="RUS23999.1"/>
    <property type="molecule type" value="Genomic_DNA"/>
</dbReference>
<reference evidence="1 2" key="1">
    <citation type="journal article" date="2018" name="New Phytol.">
        <title>Phylogenomics of Endogonaceae and evolution of mycorrhizas within Mucoromycota.</title>
        <authorList>
            <person name="Chang Y."/>
            <person name="Desiro A."/>
            <person name="Na H."/>
            <person name="Sandor L."/>
            <person name="Lipzen A."/>
            <person name="Clum A."/>
            <person name="Barry K."/>
            <person name="Grigoriev I.V."/>
            <person name="Martin F.M."/>
            <person name="Stajich J.E."/>
            <person name="Smith M.E."/>
            <person name="Bonito G."/>
            <person name="Spatafora J.W."/>
        </authorList>
    </citation>
    <scope>NUCLEOTIDE SEQUENCE [LARGE SCALE GENOMIC DNA]</scope>
    <source>
        <strain evidence="1 2">AD002</strain>
    </source>
</reference>
<proteinExistence type="predicted"/>
<evidence type="ECO:0000313" key="2">
    <source>
        <dbReference type="Proteomes" id="UP000274822"/>
    </source>
</evidence>